<dbReference type="WBParaSite" id="Csp11.Scaffold629.g14227.t1">
    <property type="protein sequence ID" value="Csp11.Scaffold629.g14227.t1"/>
    <property type="gene ID" value="Csp11.Scaffold629.g14227"/>
</dbReference>
<name>A0A1I7U2M7_9PELO</name>
<accession>A0A1I7U2M7</accession>
<evidence type="ECO:0000313" key="2">
    <source>
        <dbReference type="Proteomes" id="UP000095282"/>
    </source>
</evidence>
<evidence type="ECO:0000313" key="3">
    <source>
        <dbReference type="WBParaSite" id="Csp11.Scaffold629.g14227.t1"/>
    </source>
</evidence>
<keyword evidence="2" id="KW-1185">Reference proteome</keyword>
<organism evidence="2 3">
    <name type="scientific">Caenorhabditis tropicalis</name>
    <dbReference type="NCBI Taxonomy" id="1561998"/>
    <lineage>
        <taxon>Eukaryota</taxon>
        <taxon>Metazoa</taxon>
        <taxon>Ecdysozoa</taxon>
        <taxon>Nematoda</taxon>
        <taxon>Chromadorea</taxon>
        <taxon>Rhabditida</taxon>
        <taxon>Rhabditina</taxon>
        <taxon>Rhabditomorpha</taxon>
        <taxon>Rhabditoidea</taxon>
        <taxon>Rhabditidae</taxon>
        <taxon>Peloderinae</taxon>
        <taxon>Caenorhabditis</taxon>
    </lineage>
</organism>
<dbReference type="Proteomes" id="UP000095282">
    <property type="component" value="Unplaced"/>
</dbReference>
<dbReference type="AlphaFoldDB" id="A0A1I7U2M7"/>
<evidence type="ECO:0000256" key="1">
    <source>
        <dbReference type="SAM" id="MobiDB-lite"/>
    </source>
</evidence>
<proteinExistence type="predicted"/>
<feature type="region of interest" description="Disordered" evidence="1">
    <location>
        <begin position="60"/>
        <end position="96"/>
    </location>
</feature>
<reference evidence="3" key="1">
    <citation type="submission" date="2016-11" db="UniProtKB">
        <authorList>
            <consortium name="WormBaseParasite"/>
        </authorList>
    </citation>
    <scope>IDENTIFICATION</scope>
</reference>
<sequence>MMFLKFFSPIIRCPFSYPLDSSTRPRTISLSMECVHRKKGYLFAFFFFFYNRISKEGKSVKALSSSEKEEAERGGGLTPEDTTPFSGEVIRDTHLS</sequence>
<protein>
    <submittedName>
        <fullName evidence="3">Secreted protein</fullName>
    </submittedName>
</protein>